<keyword evidence="1" id="KW-0812">Transmembrane</keyword>
<organism evidence="2 3">
    <name type="scientific">Candidatus Kaiserbacteria bacterium RIFCSPHIGHO2_01_FULL_46_22</name>
    <dbReference type="NCBI Taxonomy" id="1798475"/>
    <lineage>
        <taxon>Bacteria</taxon>
        <taxon>Candidatus Kaiseribacteriota</taxon>
    </lineage>
</organism>
<protein>
    <recommendedName>
        <fullName evidence="4">General secretion pathway GspH domain-containing protein</fullName>
    </recommendedName>
</protein>
<dbReference type="Proteomes" id="UP000176322">
    <property type="component" value="Unassembled WGS sequence"/>
</dbReference>
<sequence>MKKKYSSVRGFSILEVLITAGIIGLITGIIVLKYGAFNNLILLKNQAFQVALDLRETQTRALSAQGQTGTAFRDGYGIYFATAASDRYVLFVDTNDNNVYNSGEELETRMLDTRFMISGLCNNSSCGLTTMSIVFKRPNFDALINNGAISTGKVNVTPKNGATNVRTIVVNAAGQISVE</sequence>
<feature type="transmembrane region" description="Helical" evidence="1">
    <location>
        <begin position="12"/>
        <end position="36"/>
    </location>
</feature>
<keyword evidence="1" id="KW-1133">Transmembrane helix</keyword>
<keyword evidence="1" id="KW-0472">Membrane</keyword>
<reference evidence="2 3" key="1">
    <citation type="journal article" date="2016" name="Nat. Commun.">
        <title>Thousands of microbial genomes shed light on interconnected biogeochemical processes in an aquifer system.</title>
        <authorList>
            <person name="Anantharaman K."/>
            <person name="Brown C.T."/>
            <person name="Hug L.A."/>
            <person name="Sharon I."/>
            <person name="Castelle C.J."/>
            <person name="Probst A.J."/>
            <person name="Thomas B.C."/>
            <person name="Singh A."/>
            <person name="Wilkins M.J."/>
            <person name="Karaoz U."/>
            <person name="Brodie E.L."/>
            <person name="Williams K.H."/>
            <person name="Hubbard S.S."/>
            <person name="Banfield J.F."/>
        </authorList>
    </citation>
    <scope>NUCLEOTIDE SEQUENCE [LARGE SCALE GENOMIC DNA]</scope>
</reference>
<proteinExistence type="predicted"/>
<accession>A0A1F6BYQ9</accession>
<dbReference type="AlphaFoldDB" id="A0A1F6BYQ9"/>
<evidence type="ECO:0000313" key="3">
    <source>
        <dbReference type="Proteomes" id="UP000176322"/>
    </source>
</evidence>
<evidence type="ECO:0000313" key="2">
    <source>
        <dbReference type="EMBL" id="OGG42084.1"/>
    </source>
</evidence>
<evidence type="ECO:0000256" key="1">
    <source>
        <dbReference type="SAM" id="Phobius"/>
    </source>
</evidence>
<comment type="caution">
    <text evidence="2">The sequence shown here is derived from an EMBL/GenBank/DDBJ whole genome shotgun (WGS) entry which is preliminary data.</text>
</comment>
<gene>
    <name evidence="2" type="ORF">A2837_00010</name>
</gene>
<dbReference type="SUPFAM" id="SSF54523">
    <property type="entry name" value="Pili subunits"/>
    <property type="match status" value="1"/>
</dbReference>
<dbReference type="STRING" id="1798475.A2837_00010"/>
<name>A0A1F6BYQ9_9BACT</name>
<evidence type="ECO:0008006" key="4">
    <source>
        <dbReference type="Google" id="ProtNLM"/>
    </source>
</evidence>
<dbReference type="EMBL" id="MFKO01000001">
    <property type="protein sequence ID" value="OGG42084.1"/>
    <property type="molecule type" value="Genomic_DNA"/>
</dbReference>
<dbReference type="InterPro" id="IPR045584">
    <property type="entry name" value="Pilin-like"/>
</dbReference>